<sequence length="243" mass="25053">MSPVDRAAHLNRWRSRSLTEKSVLAFGMMALALAFPPFPVAPVVAGVMTAATLVGARVPARTWLACVAAPFGFLLVGSLSLALQVGDGGLGLAPDGLATAAGATARALAGVTALLFLALTTPATDLVAGARRLGLPGEIAEIALLMYRFLFLLGATALAMDTAQAARLGHAGAGRRLRSLGVLIANLLPRSLDRARRLEIGLAARGWTGEMRVLSRDAAVSWPALAVVLTIEAGVAGLGFWAR</sequence>
<keyword evidence="6 7" id="KW-0472">Membrane</keyword>
<dbReference type="GO" id="GO:0006824">
    <property type="term" value="P:cobalt ion transport"/>
    <property type="evidence" value="ECO:0007669"/>
    <property type="project" value="InterPro"/>
</dbReference>
<protein>
    <submittedName>
        <fullName evidence="8">Cobalt ECF transporter T component CbiQ</fullName>
    </submittedName>
</protein>
<dbReference type="EMBL" id="NPEU01000111">
    <property type="protein sequence ID" value="RAI38718.1"/>
    <property type="molecule type" value="Genomic_DNA"/>
</dbReference>
<dbReference type="OrthoDB" id="7688456at2"/>
<feature type="transmembrane region" description="Helical" evidence="7">
    <location>
        <begin position="23"/>
        <end position="51"/>
    </location>
</feature>
<evidence type="ECO:0000256" key="2">
    <source>
        <dbReference type="ARBA" id="ARBA00008564"/>
    </source>
</evidence>
<feature type="transmembrane region" description="Helical" evidence="7">
    <location>
        <begin position="220"/>
        <end position="242"/>
    </location>
</feature>
<name>A0A327KTR8_9BRAD</name>
<feature type="transmembrane region" description="Helical" evidence="7">
    <location>
        <begin position="97"/>
        <end position="119"/>
    </location>
</feature>
<keyword evidence="3" id="KW-1003">Cell membrane</keyword>
<evidence type="ECO:0000313" key="9">
    <source>
        <dbReference type="Proteomes" id="UP000248863"/>
    </source>
</evidence>
<dbReference type="CDD" id="cd16914">
    <property type="entry name" value="EcfT"/>
    <property type="match status" value="1"/>
</dbReference>
<dbReference type="InterPro" id="IPR052770">
    <property type="entry name" value="Cobalt_transport_CbiQ"/>
</dbReference>
<evidence type="ECO:0000256" key="6">
    <source>
        <dbReference type="ARBA" id="ARBA00023136"/>
    </source>
</evidence>
<dbReference type="NCBIfam" id="TIGR02454">
    <property type="entry name" value="ECF_T_CbiQ"/>
    <property type="match status" value="1"/>
</dbReference>
<organism evidence="8 9">
    <name type="scientific">Rhodoplanes elegans</name>
    <dbReference type="NCBI Taxonomy" id="29408"/>
    <lineage>
        <taxon>Bacteria</taxon>
        <taxon>Pseudomonadati</taxon>
        <taxon>Pseudomonadota</taxon>
        <taxon>Alphaproteobacteria</taxon>
        <taxon>Hyphomicrobiales</taxon>
        <taxon>Nitrobacteraceae</taxon>
        <taxon>Rhodoplanes</taxon>
    </lineage>
</organism>
<dbReference type="InterPro" id="IPR003339">
    <property type="entry name" value="ABC/ECF_trnsptr_transmembrane"/>
</dbReference>
<accession>A0A327KTR8</accession>
<reference evidence="8 9" key="1">
    <citation type="submission" date="2017-07" db="EMBL/GenBank/DDBJ databases">
        <title>Draft Genome Sequences of Select Purple Nonsulfur Bacteria.</title>
        <authorList>
            <person name="Lasarre B."/>
            <person name="Mckinlay J.B."/>
        </authorList>
    </citation>
    <scope>NUCLEOTIDE SEQUENCE [LARGE SCALE GENOMIC DNA]</scope>
    <source>
        <strain evidence="8 9">DSM 11907</strain>
    </source>
</reference>
<dbReference type="AlphaFoldDB" id="A0A327KTR8"/>
<dbReference type="GO" id="GO:0043190">
    <property type="term" value="C:ATP-binding cassette (ABC) transporter complex"/>
    <property type="evidence" value="ECO:0007669"/>
    <property type="project" value="InterPro"/>
</dbReference>
<comment type="subcellular location">
    <subcellularLocation>
        <location evidence="1">Cell membrane</location>
        <topology evidence="1">Multi-pass membrane protein</topology>
    </subcellularLocation>
</comment>
<dbReference type="InterPro" id="IPR012809">
    <property type="entry name" value="ECF_CbiQ"/>
</dbReference>
<dbReference type="Proteomes" id="UP000248863">
    <property type="component" value="Unassembled WGS sequence"/>
</dbReference>
<feature type="transmembrane region" description="Helical" evidence="7">
    <location>
        <begin position="63"/>
        <end position="85"/>
    </location>
</feature>
<keyword evidence="9" id="KW-1185">Reference proteome</keyword>
<keyword evidence="5 7" id="KW-1133">Transmembrane helix</keyword>
<feature type="transmembrane region" description="Helical" evidence="7">
    <location>
        <begin position="139"/>
        <end position="160"/>
    </location>
</feature>
<evidence type="ECO:0000256" key="7">
    <source>
        <dbReference type="SAM" id="Phobius"/>
    </source>
</evidence>
<evidence type="ECO:0000256" key="5">
    <source>
        <dbReference type="ARBA" id="ARBA00022989"/>
    </source>
</evidence>
<gene>
    <name evidence="8" type="primary">cbiQ</name>
    <name evidence="8" type="ORF">CH338_11805</name>
</gene>
<evidence type="ECO:0000256" key="4">
    <source>
        <dbReference type="ARBA" id="ARBA00022692"/>
    </source>
</evidence>
<dbReference type="PANTHER" id="PTHR43723">
    <property type="entry name" value="COBALT TRANSPORT PROTEIN CBIQ"/>
    <property type="match status" value="1"/>
</dbReference>
<dbReference type="PANTHER" id="PTHR43723:SF1">
    <property type="entry name" value="COBALT TRANSPORT PROTEIN CBIQ"/>
    <property type="match status" value="1"/>
</dbReference>
<keyword evidence="4 7" id="KW-0812">Transmembrane</keyword>
<dbReference type="RefSeq" id="WP_111357373.1">
    <property type="nucleotide sequence ID" value="NZ_NHSK01000143.1"/>
</dbReference>
<comment type="similarity">
    <text evidence="2">Belongs to the CbiQ family.</text>
</comment>
<evidence type="ECO:0000256" key="3">
    <source>
        <dbReference type="ARBA" id="ARBA00022475"/>
    </source>
</evidence>
<evidence type="ECO:0000313" key="8">
    <source>
        <dbReference type="EMBL" id="RAI38718.1"/>
    </source>
</evidence>
<dbReference type="Pfam" id="PF02361">
    <property type="entry name" value="CbiQ"/>
    <property type="match status" value="1"/>
</dbReference>
<proteinExistence type="inferred from homology"/>
<evidence type="ECO:0000256" key="1">
    <source>
        <dbReference type="ARBA" id="ARBA00004651"/>
    </source>
</evidence>
<comment type="caution">
    <text evidence="8">The sequence shown here is derived from an EMBL/GenBank/DDBJ whole genome shotgun (WGS) entry which is preliminary data.</text>
</comment>